<dbReference type="PROSITE" id="PS50893">
    <property type="entry name" value="ABC_TRANSPORTER_2"/>
    <property type="match status" value="1"/>
</dbReference>
<dbReference type="InterPro" id="IPR003439">
    <property type="entry name" value="ABC_transporter-like_ATP-bd"/>
</dbReference>
<dbReference type="PROSITE" id="PS00211">
    <property type="entry name" value="ABC_TRANSPORTER_1"/>
    <property type="match status" value="1"/>
</dbReference>
<dbReference type="InterPro" id="IPR003593">
    <property type="entry name" value="AAA+_ATPase"/>
</dbReference>
<dbReference type="OrthoDB" id="9776369at2"/>
<dbReference type="EMBL" id="QXXA01000012">
    <property type="protein sequence ID" value="NBI07467.1"/>
    <property type="molecule type" value="Genomic_DNA"/>
</dbReference>
<dbReference type="SUPFAM" id="SSF52540">
    <property type="entry name" value="P-loop containing nucleoside triphosphate hydrolases"/>
    <property type="match status" value="1"/>
</dbReference>
<proteinExistence type="inferred from homology"/>
<evidence type="ECO:0000256" key="2">
    <source>
        <dbReference type="ARBA" id="ARBA00022448"/>
    </source>
</evidence>
<evidence type="ECO:0000256" key="1">
    <source>
        <dbReference type="ARBA" id="ARBA00005417"/>
    </source>
</evidence>
<gene>
    <name evidence="7" type="ORF">D3Z33_11460</name>
</gene>
<dbReference type="SMART" id="SM00382">
    <property type="entry name" value="AAA"/>
    <property type="match status" value="1"/>
</dbReference>
<accession>A0A845QX02</accession>
<evidence type="ECO:0000313" key="8">
    <source>
        <dbReference type="Proteomes" id="UP000467132"/>
    </source>
</evidence>
<evidence type="ECO:0000256" key="4">
    <source>
        <dbReference type="ARBA" id="ARBA00022840"/>
    </source>
</evidence>
<dbReference type="AlphaFoldDB" id="A0A845QX02"/>
<name>A0A845QX02_9CLOT</name>
<sequence length="235" mass="26059">MLKLQNIDAYYGFIHALKNININIKKGEIVTILGANGAGKTSTLKVISGLLKPQKGKIKFNNKSFNKYTPEKIVSEGIIQSPEGRQIFPELSVEENLKAGAYTRKDRNNIENSLEEVYNYFPILKERKKQYAGTLSGGEQQMLAIARALMAKPKILLLDEPSLGLAPIIVKEIFQIIKDINKEGTTVLLVEQNAYQALSIADYGYILETGKVVLEGNSKELLVNTDIKKAYLGGN</sequence>
<dbReference type="InterPro" id="IPR052156">
    <property type="entry name" value="BCAA_Transport_ATP-bd_LivF"/>
</dbReference>
<evidence type="ECO:0000259" key="6">
    <source>
        <dbReference type="PROSITE" id="PS50893"/>
    </source>
</evidence>
<dbReference type="PANTHER" id="PTHR43820">
    <property type="entry name" value="HIGH-AFFINITY BRANCHED-CHAIN AMINO ACID TRANSPORT ATP-BINDING PROTEIN LIVF"/>
    <property type="match status" value="1"/>
</dbReference>
<dbReference type="PANTHER" id="PTHR43820:SF4">
    <property type="entry name" value="HIGH-AFFINITY BRANCHED-CHAIN AMINO ACID TRANSPORT ATP-BINDING PROTEIN LIVF"/>
    <property type="match status" value="1"/>
</dbReference>
<dbReference type="PIRSF" id="PIRSF039137">
    <property type="entry name" value="ABC_branched_ATPase"/>
    <property type="match status" value="1"/>
</dbReference>
<feature type="domain" description="ABC transporter" evidence="6">
    <location>
        <begin position="2"/>
        <end position="234"/>
    </location>
</feature>
<keyword evidence="8" id="KW-1185">Reference proteome</keyword>
<organism evidence="7 8">
    <name type="scientific">Senegalia massiliensis</name>
    <dbReference type="NCBI Taxonomy" id="1720316"/>
    <lineage>
        <taxon>Bacteria</taxon>
        <taxon>Bacillati</taxon>
        <taxon>Bacillota</taxon>
        <taxon>Clostridia</taxon>
        <taxon>Eubacteriales</taxon>
        <taxon>Clostridiaceae</taxon>
        <taxon>Senegalia</taxon>
    </lineage>
</organism>
<reference evidence="7 8" key="1">
    <citation type="submission" date="2018-08" db="EMBL/GenBank/DDBJ databases">
        <title>Murine metabolic-syndrome-specific gut microbial biobank.</title>
        <authorList>
            <person name="Liu C."/>
        </authorList>
    </citation>
    <scope>NUCLEOTIDE SEQUENCE [LARGE SCALE GENOMIC DNA]</scope>
    <source>
        <strain evidence="7 8">583</strain>
    </source>
</reference>
<dbReference type="Gene3D" id="3.40.50.300">
    <property type="entry name" value="P-loop containing nucleotide triphosphate hydrolases"/>
    <property type="match status" value="1"/>
</dbReference>
<comment type="similarity">
    <text evidence="1">Belongs to the ABC transporter superfamily.</text>
</comment>
<dbReference type="Pfam" id="PF00005">
    <property type="entry name" value="ABC_tran"/>
    <property type="match status" value="1"/>
</dbReference>
<dbReference type="GO" id="GO:0015658">
    <property type="term" value="F:branched-chain amino acid transmembrane transporter activity"/>
    <property type="evidence" value="ECO:0007669"/>
    <property type="project" value="InterPro"/>
</dbReference>
<comment type="caution">
    <text evidence="7">The sequence shown here is derived from an EMBL/GenBank/DDBJ whole genome shotgun (WGS) entry which is preliminary data.</text>
</comment>
<evidence type="ECO:0000256" key="3">
    <source>
        <dbReference type="ARBA" id="ARBA00022741"/>
    </source>
</evidence>
<dbReference type="GO" id="GO:0015807">
    <property type="term" value="P:L-amino acid transport"/>
    <property type="evidence" value="ECO:0007669"/>
    <property type="project" value="TreeGrafter"/>
</dbReference>
<keyword evidence="5" id="KW-0029">Amino-acid transport</keyword>
<dbReference type="Proteomes" id="UP000467132">
    <property type="component" value="Unassembled WGS sequence"/>
</dbReference>
<dbReference type="RefSeq" id="WP_160197923.1">
    <property type="nucleotide sequence ID" value="NZ_QXXA01000012.1"/>
</dbReference>
<keyword evidence="4 7" id="KW-0067">ATP-binding</keyword>
<dbReference type="InterPro" id="IPR017871">
    <property type="entry name" value="ABC_transporter-like_CS"/>
</dbReference>
<dbReference type="GO" id="GO:0016887">
    <property type="term" value="F:ATP hydrolysis activity"/>
    <property type="evidence" value="ECO:0007669"/>
    <property type="project" value="InterPro"/>
</dbReference>
<keyword evidence="2" id="KW-0813">Transport</keyword>
<evidence type="ECO:0000256" key="5">
    <source>
        <dbReference type="ARBA" id="ARBA00022970"/>
    </source>
</evidence>
<evidence type="ECO:0000313" key="7">
    <source>
        <dbReference type="EMBL" id="NBI07467.1"/>
    </source>
</evidence>
<dbReference type="InterPro" id="IPR030660">
    <property type="entry name" value="ABC_branched_ATPase_LivF/BraG"/>
</dbReference>
<dbReference type="CDD" id="cd03224">
    <property type="entry name" value="ABC_TM1139_LivF_branched"/>
    <property type="match status" value="1"/>
</dbReference>
<protein>
    <submittedName>
        <fullName evidence="7">ABC transporter ATP-binding protein</fullName>
    </submittedName>
</protein>
<dbReference type="InterPro" id="IPR027417">
    <property type="entry name" value="P-loop_NTPase"/>
</dbReference>
<keyword evidence="3" id="KW-0547">Nucleotide-binding</keyword>
<dbReference type="GO" id="GO:0005524">
    <property type="term" value="F:ATP binding"/>
    <property type="evidence" value="ECO:0007669"/>
    <property type="project" value="UniProtKB-KW"/>
</dbReference>